<dbReference type="PANTHER" id="PTHR31490">
    <property type="entry name" value="GLYCOSYL HYDROLASE"/>
    <property type="match status" value="1"/>
</dbReference>
<dbReference type="GO" id="GO:0031176">
    <property type="term" value="F:endo-1,4-beta-xylanase activity"/>
    <property type="evidence" value="ECO:0007669"/>
    <property type="project" value="UniProtKB-EC"/>
</dbReference>
<evidence type="ECO:0000256" key="8">
    <source>
        <dbReference type="ARBA" id="ARBA00023295"/>
    </source>
</evidence>
<keyword evidence="5" id="KW-0732">Signal</keyword>
<dbReference type="PANTHER" id="PTHR31490:SF88">
    <property type="entry name" value="BETA-XYLANASE"/>
    <property type="match status" value="1"/>
</dbReference>
<dbReference type="EMBL" id="LXJU01000037">
    <property type="protein sequence ID" value="OGE47786.1"/>
    <property type="molecule type" value="Genomic_DNA"/>
</dbReference>
<dbReference type="GO" id="GO:0045493">
    <property type="term" value="P:xylan catabolic process"/>
    <property type="evidence" value="ECO:0007669"/>
    <property type="project" value="UniProtKB-UniPathway"/>
</dbReference>
<keyword evidence="8 10" id="KW-0326">Glycosidase</keyword>
<dbReference type="GeneID" id="34581664"/>
<keyword evidence="6 10" id="KW-0378">Hydrolase</keyword>
<dbReference type="Proteomes" id="UP000177622">
    <property type="component" value="Unassembled WGS sequence"/>
</dbReference>
<evidence type="ECO:0000256" key="4">
    <source>
        <dbReference type="ARBA" id="ARBA00022651"/>
    </source>
</evidence>
<evidence type="ECO:0000256" key="7">
    <source>
        <dbReference type="ARBA" id="ARBA00023277"/>
    </source>
</evidence>
<feature type="domain" description="GH10" evidence="11">
    <location>
        <begin position="69"/>
        <end position="375"/>
    </location>
</feature>
<dbReference type="InterPro" id="IPR001000">
    <property type="entry name" value="GH10_dom"/>
</dbReference>
<dbReference type="STRING" id="1835702.A0A1F5L415"/>
<sequence length="383" mass="41913">MCPGVMSLPGQHFPSYKAVGSATTVLTIHKQLSTKQTENTSPDLIMKTFATTIIAALIVAAEGVNAFPSTGTTSLRNEASKKDILIGSGAINPMYLNDPEFAAVLANQFNSLSPENEMKWSFINPTKGHYNWDTIDRLVNFAEDNNMVVKGHGLISSCCNPDFLLNITHPTAFHTAMKTHFEAIMHRYDGKIDRWDVVTEALKTQGGGLNNNNFYQVLGPGYIADAFRIARAAAPDAKLFINENLVESLPGKRQELYNLVSSFVAKGVPIDGIALQMHITEVAPKPGVITEMVNSYKALGLEVAIAELDVHTLDNAVETDIYGAVVSEALDAGITDISFWGFTDKHAYTWVQGAKPLMFDQCYKPKSEFYATHAALTNFVNRS</sequence>
<gene>
    <name evidence="12" type="ORF">PENARI_c037G07370</name>
</gene>
<evidence type="ECO:0000259" key="11">
    <source>
        <dbReference type="PROSITE" id="PS51760"/>
    </source>
</evidence>
<evidence type="ECO:0000256" key="5">
    <source>
        <dbReference type="ARBA" id="ARBA00022729"/>
    </source>
</evidence>
<protein>
    <recommendedName>
        <fullName evidence="10">Beta-xylanase</fullName>
        <ecNumber evidence="10">3.2.1.8</ecNumber>
    </recommendedName>
</protein>
<comment type="pathway">
    <text evidence="2">Glycan degradation; xylan degradation.</text>
</comment>
<evidence type="ECO:0000256" key="1">
    <source>
        <dbReference type="ARBA" id="ARBA00000681"/>
    </source>
</evidence>
<evidence type="ECO:0000313" key="13">
    <source>
        <dbReference type="Proteomes" id="UP000177622"/>
    </source>
</evidence>
<name>A0A1F5L415_PENAI</name>
<comment type="catalytic activity">
    <reaction evidence="1 10">
        <text>Endohydrolysis of (1-&gt;4)-beta-D-xylosidic linkages in xylans.</text>
        <dbReference type="EC" id="3.2.1.8"/>
    </reaction>
</comment>
<dbReference type="AlphaFoldDB" id="A0A1F5L415"/>
<dbReference type="OrthoDB" id="3055998at2759"/>
<keyword evidence="7 10" id="KW-0119">Carbohydrate metabolism</keyword>
<comment type="caution">
    <text evidence="12">The sequence shown here is derived from an EMBL/GenBank/DDBJ whole genome shotgun (WGS) entry which is preliminary data.</text>
</comment>
<evidence type="ECO:0000256" key="10">
    <source>
        <dbReference type="RuleBase" id="RU361174"/>
    </source>
</evidence>
<dbReference type="InterPro" id="IPR044846">
    <property type="entry name" value="GH10"/>
</dbReference>
<keyword evidence="13" id="KW-1185">Reference proteome</keyword>
<dbReference type="EC" id="3.2.1.8" evidence="10"/>
<dbReference type="SMART" id="SM00633">
    <property type="entry name" value="Glyco_10"/>
    <property type="match status" value="1"/>
</dbReference>
<keyword evidence="9 10" id="KW-0624">Polysaccharide degradation</keyword>
<evidence type="ECO:0000256" key="2">
    <source>
        <dbReference type="ARBA" id="ARBA00004851"/>
    </source>
</evidence>
<dbReference type="PRINTS" id="PR00134">
    <property type="entry name" value="GLHYDRLASE10"/>
</dbReference>
<comment type="similarity">
    <text evidence="3 10">Belongs to the glycosyl hydrolase 10 (cellulase F) family.</text>
</comment>
<reference evidence="12 13" key="1">
    <citation type="journal article" date="2016" name="Sci. Rep.">
        <title>Penicillium arizonense, a new, genome sequenced fungal species, reveals a high chemical diversity in secreted metabolites.</title>
        <authorList>
            <person name="Grijseels S."/>
            <person name="Nielsen J.C."/>
            <person name="Randelovic M."/>
            <person name="Nielsen J."/>
            <person name="Nielsen K.F."/>
            <person name="Workman M."/>
            <person name="Frisvad J.C."/>
        </authorList>
    </citation>
    <scope>NUCLEOTIDE SEQUENCE [LARGE SCALE GENOMIC DNA]</scope>
    <source>
        <strain evidence="12 13">CBS 141311</strain>
    </source>
</reference>
<evidence type="ECO:0000256" key="9">
    <source>
        <dbReference type="ARBA" id="ARBA00023326"/>
    </source>
</evidence>
<dbReference type="PROSITE" id="PS51760">
    <property type="entry name" value="GH10_2"/>
    <property type="match status" value="1"/>
</dbReference>
<evidence type="ECO:0000313" key="12">
    <source>
        <dbReference type="EMBL" id="OGE47786.1"/>
    </source>
</evidence>
<evidence type="ECO:0000256" key="3">
    <source>
        <dbReference type="ARBA" id="ARBA00007495"/>
    </source>
</evidence>
<dbReference type="RefSeq" id="XP_022483244.1">
    <property type="nucleotide sequence ID" value="XM_022636930.1"/>
</dbReference>
<dbReference type="InterPro" id="IPR017853">
    <property type="entry name" value="GH"/>
</dbReference>
<proteinExistence type="inferred from homology"/>
<dbReference type="Pfam" id="PF00331">
    <property type="entry name" value="Glyco_hydro_10"/>
    <property type="match status" value="1"/>
</dbReference>
<evidence type="ECO:0000256" key="6">
    <source>
        <dbReference type="ARBA" id="ARBA00022801"/>
    </source>
</evidence>
<dbReference type="SUPFAM" id="SSF51445">
    <property type="entry name" value="(Trans)glycosidases"/>
    <property type="match status" value="1"/>
</dbReference>
<dbReference type="UniPathway" id="UPA00114"/>
<dbReference type="Gene3D" id="3.20.20.80">
    <property type="entry name" value="Glycosidases"/>
    <property type="match status" value="1"/>
</dbReference>
<organism evidence="12 13">
    <name type="scientific">Penicillium arizonense</name>
    <dbReference type="NCBI Taxonomy" id="1835702"/>
    <lineage>
        <taxon>Eukaryota</taxon>
        <taxon>Fungi</taxon>
        <taxon>Dikarya</taxon>
        <taxon>Ascomycota</taxon>
        <taxon>Pezizomycotina</taxon>
        <taxon>Eurotiomycetes</taxon>
        <taxon>Eurotiomycetidae</taxon>
        <taxon>Eurotiales</taxon>
        <taxon>Aspergillaceae</taxon>
        <taxon>Penicillium</taxon>
    </lineage>
</organism>
<accession>A0A1F5L415</accession>
<keyword evidence="4" id="KW-0858">Xylan degradation</keyword>